<name>F3ZQI8_9BACE</name>
<dbReference type="AlphaFoldDB" id="F3ZQI8"/>
<organism evidence="1 2">
    <name type="scientific">Bacteroides coprosuis DSM 18011</name>
    <dbReference type="NCBI Taxonomy" id="679937"/>
    <lineage>
        <taxon>Bacteria</taxon>
        <taxon>Pseudomonadati</taxon>
        <taxon>Bacteroidota</taxon>
        <taxon>Bacteroidia</taxon>
        <taxon>Bacteroidales</taxon>
        <taxon>Bacteroidaceae</taxon>
        <taxon>Bacteroides</taxon>
    </lineage>
</organism>
<reference evidence="1 2" key="1">
    <citation type="journal article" date="2011" name="Stand. Genomic Sci.">
        <title>Non-contiguous finished genome sequence of Bacteroides coprosuis type strain (PC139).</title>
        <authorList>
            <person name="Land M."/>
            <person name="Held B."/>
            <person name="Gronow S."/>
            <person name="Abt B."/>
            <person name="Lucas S."/>
            <person name="Del Rio T.G."/>
            <person name="Nolan M."/>
            <person name="Tice H."/>
            <person name="Cheng J.F."/>
            <person name="Pitluck S."/>
            <person name="Liolios K."/>
            <person name="Pagani I."/>
            <person name="Ivanova N."/>
            <person name="Mavromatis K."/>
            <person name="Mikhailova N."/>
            <person name="Pati A."/>
            <person name="Tapia R."/>
            <person name="Han C."/>
            <person name="Goodwin L."/>
            <person name="Chen A."/>
            <person name="Palaniappan K."/>
            <person name="Hauser L."/>
            <person name="Brambilla E.M."/>
            <person name="Rohde M."/>
            <person name="Goker M."/>
            <person name="Detter J.C."/>
            <person name="Woyke T."/>
            <person name="Bristow J."/>
            <person name="Eisen J.A."/>
            <person name="Markowitz V."/>
            <person name="Hugenholtz P."/>
            <person name="Kyrpides N.C."/>
            <person name="Klenk H.P."/>
            <person name="Lapidus A."/>
        </authorList>
    </citation>
    <scope>NUCLEOTIDE SEQUENCE</scope>
    <source>
        <strain evidence="1 2">DSM 18011</strain>
    </source>
</reference>
<dbReference type="STRING" id="679937.Bcop_1591"/>
<dbReference type="HOGENOM" id="CLU_838502_0_0_10"/>
<dbReference type="EMBL" id="CM001167">
    <property type="protein sequence ID" value="EGJ71783.1"/>
    <property type="molecule type" value="Genomic_DNA"/>
</dbReference>
<dbReference type="Proteomes" id="UP000018439">
    <property type="component" value="Chromosome"/>
</dbReference>
<sequence length="331" mass="38316">MNIENANRFEMGLLEYKRLLNQGKTNSLNKDCKTGMVKNILAIADSMPIYGYENVIGYYYKNFLYLLAKDHVVDRDEFNVVHKNLLNTLIELTVARNAKIKEEVDNIGDLVSILENSNNELSINDLVILLQEYEYSLTLSRVLIDKSQSECYNYTDLMVRLINRCIRIIHDGLDTLLICKTDESSVAIERSFTQKKFLEALSILDTMHKMDVLPILSAKINRYFKSLCATYLNVFGEEFKPEDSLIHLKYEQDMECYQHCLSVNKFDTYIKEYPEGIFIVEAECEDAQAEKLFDVSNWCDCYKDSKIDVYLEECPTGIFVTTAQKLIAECN</sequence>
<evidence type="ECO:0000313" key="2">
    <source>
        <dbReference type="Proteomes" id="UP000018439"/>
    </source>
</evidence>
<keyword evidence="2" id="KW-1185">Reference proteome</keyword>
<proteinExistence type="predicted"/>
<evidence type="ECO:0000313" key="1">
    <source>
        <dbReference type="EMBL" id="EGJ71783.1"/>
    </source>
</evidence>
<protein>
    <submittedName>
        <fullName evidence="1">Uncharacterized protein</fullName>
    </submittedName>
</protein>
<accession>F3ZQI8</accession>
<gene>
    <name evidence="1" type="ORF">Bcop_1591</name>
</gene>